<dbReference type="AlphaFoldDB" id="A0A8H5CNV1"/>
<dbReference type="OrthoDB" id="3059875at2759"/>
<comment type="caution">
    <text evidence="1">The sequence shown here is derived from an EMBL/GenBank/DDBJ whole genome shotgun (WGS) entry which is preliminary data.</text>
</comment>
<accession>A0A8H5CNV1</accession>
<keyword evidence="2" id="KW-1185">Reference proteome</keyword>
<sequence>MNLLDRLICKMNGQYVEDTLGKEFVPRIPTDVKKANTRSFHHIQLACLLVPATKLDSFLVESPVSFCAKYLKDELDDGRILASQPPSFSYPDLGVSVSNDFDLIFDGLLQGWLVLQRA</sequence>
<name>A0A8H5CNV1_9AGAR</name>
<dbReference type="EMBL" id="JAACJN010000381">
    <property type="protein sequence ID" value="KAF5345242.1"/>
    <property type="molecule type" value="Genomic_DNA"/>
</dbReference>
<proteinExistence type="predicted"/>
<dbReference type="Proteomes" id="UP000518752">
    <property type="component" value="Unassembled WGS sequence"/>
</dbReference>
<protein>
    <submittedName>
        <fullName evidence="1">Uncharacterized protein</fullName>
    </submittedName>
</protein>
<gene>
    <name evidence="1" type="ORF">D9757_014072</name>
</gene>
<evidence type="ECO:0000313" key="2">
    <source>
        <dbReference type="Proteomes" id="UP000518752"/>
    </source>
</evidence>
<reference evidence="1 2" key="1">
    <citation type="journal article" date="2020" name="ISME J.">
        <title>Uncovering the hidden diversity of litter-decomposition mechanisms in mushroom-forming fungi.</title>
        <authorList>
            <person name="Floudas D."/>
            <person name="Bentzer J."/>
            <person name="Ahren D."/>
            <person name="Johansson T."/>
            <person name="Persson P."/>
            <person name="Tunlid A."/>
        </authorList>
    </citation>
    <scope>NUCLEOTIDE SEQUENCE [LARGE SCALE GENOMIC DNA]</scope>
    <source>
        <strain evidence="1 2">CBS 406.79</strain>
    </source>
</reference>
<evidence type="ECO:0000313" key="1">
    <source>
        <dbReference type="EMBL" id="KAF5345242.1"/>
    </source>
</evidence>
<organism evidence="1 2">
    <name type="scientific">Collybiopsis confluens</name>
    <dbReference type="NCBI Taxonomy" id="2823264"/>
    <lineage>
        <taxon>Eukaryota</taxon>
        <taxon>Fungi</taxon>
        <taxon>Dikarya</taxon>
        <taxon>Basidiomycota</taxon>
        <taxon>Agaricomycotina</taxon>
        <taxon>Agaricomycetes</taxon>
        <taxon>Agaricomycetidae</taxon>
        <taxon>Agaricales</taxon>
        <taxon>Marasmiineae</taxon>
        <taxon>Omphalotaceae</taxon>
        <taxon>Collybiopsis</taxon>
    </lineage>
</organism>